<sequence>MTSVGILISDDEGHLIGACSKKLEAPLGTIEAEAMTVELGLQFAKDMSIQDFTLESDSLMLINALQDLSPPPSSVAALVYSSVATSHSFCCVDFFHVGRNGNRPVHLLAKHTLDIANLSIWVEETPCFLEQALN</sequence>
<accession>A0AAW2DIN4</accession>
<dbReference type="Proteomes" id="UP001459277">
    <property type="component" value="Unassembled WGS sequence"/>
</dbReference>
<dbReference type="SUPFAM" id="SSF53098">
    <property type="entry name" value="Ribonuclease H-like"/>
    <property type="match status" value="1"/>
</dbReference>
<dbReference type="AlphaFoldDB" id="A0AAW2DIN4"/>
<gene>
    <name evidence="2" type="ORF">SO802_010527</name>
</gene>
<proteinExistence type="predicted"/>
<dbReference type="InterPro" id="IPR044730">
    <property type="entry name" value="RNase_H-like_dom_plant"/>
</dbReference>
<reference evidence="2 3" key="1">
    <citation type="submission" date="2024-01" db="EMBL/GenBank/DDBJ databases">
        <title>A telomere-to-telomere, gap-free genome of sweet tea (Lithocarpus litseifolius).</title>
        <authorList>
            <person name="Zhou J."/>
        </authorList>
    </citation>
    <scope>NUCLEOTIDE SEQUENCE [LARGE SCALE GENOMIC DNA]</scope>
    <source>
        <strain evidence="2">Zhou-2022a</strain>
        <tissue evidence="2">Leaf</tissue>
    </source>
</reference>
<organism evidence="2 3">
    <name type="scientific">Lithocarpus litseifolius</name>
    <dbReference type="NCBI Taxonomy" id="425828"/>
    <lineage>
        <taxon>Eukaryota</taxon>
        <taxon>Viridiplantae</taxon>
        <taxon>Streptophyta</taxon>
        <taxon>Embryophyta</taxon>
        <taxon>Tracheophyta</taxon>
        <taxon>Spermatophyta</taxon>
        <taxon>Magnoliopsida</taxon>
        <taxon>eudicotyledons</taxon>
        <taxon>Gunneridae</taxon>
        <taxon>Pentapetalae</taxon>
        <taxon>rosids</taxon>
        <taxon>fabids</taxon>
        <taxon>Fagales</taxon>
        <taxon>Fagaceae</taxon>
        <taxon>Lithocarpus</taxon>
    </lineage>
</organism>
<name>A0AAW2DIN4_9ROSI</name>
<dbReference type="EMBL" id="JAZDWU010000003">
    <property type="protein sequence ID" value="KAL0009025.1"/>
    <property type="molecule type" value="Genomic_DNA"/>
</dbReference>
<evidence type="ECO:0000313" key="2">
    <source>
        <dbReference type="EMBL" id="KAL0009025.1"/>
    </source>
</evidence>
<dbReference type="InterPro" id="IPR052929">
    <property type="entry name" value="RNase_H-like_EbsB-rel"/>
</dbReference>
<dbReference type="InterPro" id="IPR012337">
    <property type="entry name" value="RNaseH-like_sf"/>
</dbReference>
<evidence type="ECO:0000313" key="3">
    <source>
        <dbReference type="Proteomes" id="UP001459277"/>
    </source>
</evidence>
<dbReference type="CDD" id="cd06222">
    <property type="entry name" value="RNase_H_like"/>
    <property type="match status" value="1"/>
</dbReference>
<dbReference type="InterPro" id="IPR036397">
    <property type="entry name" value="RNaseH_sf"/>
</dbReference>
<dbReference type="InterPro" id="IPR002156">
    <property type="entry name" value="RNaseH_domain"/>
</dbReference>
<dbReference type="GO" id="GO:0004523">
    <property type="term" value="F:RNA-DNA hybrid ribonuclease activity"/>
    <property type="evidence" value="ECO:0007669"/>
    <property type="project" value="InterPro"/>
</dbReference>
<comment type="caution">
    <text evidence="2">The sequence shown here is derived from an EMBL/GenBank/DDBJ whole genome shotgun (WGS) entry which is preliminary data.</text>
</comment>
<dbReference type="PANTHER" id="PTHR47074">
    <property type="entry name" value="BNAC02G40300D PROTEIN"/>
    <property type="match status" value="1"/>
</dbReference>
<keyword evidence="3" id="KW-1185">Reference proteome</keyword>
<dbReference type="GO" id="GO:0003676">
    <property type="term" value="F:nucleic acid binding"/>
    <property type="evidence" value="ECO:0007669"/>
    <property type="project" value="InterPro"/>
</dbReference>
<evidence type="ECO:0000259" key="1">
    <source>
        <dbReference type="Pfam" id="PF13456"/>
    </source>
</evidence>
<dbReference type="Pfam" id="PF13456">
    <property type="entry name" value="RVT_3"/>
    <property type="match status" value="1"/>
</dbReference>
<dbReference type="Gene3D" id="3.30.420.10">
    <property type="entry name" value="Ribonuclease H-like superfamily/Ribonuclease H"/>
    <property type="match status" value="1"/>
</dbReference>
<protein>
    <recommendedName>
        <fullName evidence="1">RNase H type-1 domain-containing protein</fullName>
    </recommendedName>
</protein>
<dbReference type="PANTHER" id="PTHR47074:SF48">
    <property type="entry name" value="POLYNUCLEOTIDYL TRANSFERASE, RIBONUCLEASE H-LIKE SUPERFAMILY PROTEIN"/>
    <property type="match status" value="1"/>
</dbReference>
<feature type="domain" description="RNase H type-1" evidence="1">
    <location>
        <begin position="2"/>
        <end position="111"/>
    </location>
</feature>